<evidence type="ECO:0000256" key="13">
    <source>
        <dbReference type="SAM" id="SignalP"/>
    </source>
</evidence>
<dbReference type="RefSeq" id="WP_209140677.1">
    <property type="nucleotide sequence ID" value="NZ_JAGHKO010000004.1"/>
</dbReference>
<keyword evidence="10" id="KW-0482">Metalloprotease</keyword>
<protein>
    <submittedName>
        <fullName evidence="14">TraB/GumN family protein</fullName>
    </submittedName>
</protein>
<feature type="signal peptide" evidence="13">
    <location>
        <begin position="1"/>
        <end position="22"/>
    </location>
</feature>
<keyword evidence="9" id="KW-1133">Transmembrane helix</keyword>
<keyword evidence="12" id="KW-0325">Glycoprotein</keyword>
<dbReference type="EMBL" id="JAGHKO010000004">
    <property type="protein sequence ID" value="MBO9202636.1"/>
    <property type="molecule type" value="Genomic_DNA"/>
</dbReference>
<dbReference type="Proteomes" id="UP000677244">
    <property type="component" value="Unassembled WGS sequence"/>
</dbReference>
<gene>
    <name evidence="14" type="ORF">J7I42_20270</name>
</gene>
<evidence type="ECO:0000256" key="1">
    <source>
        <dbReference type="ARBA" id="ARBA00001936"/>
    </source>
</evidence>
<evidence type="ECO:0000256" key="2">
    <source>
        <dbReference type="ARBA" id="ARBA00001941"/>
    </source>
</evidence>
<evidence type="ECO:0000256" key="6">
    <source>
        <dbReference type="ARBA" id="ARBA00022723"/>
    </source>
</evidence>
<organism evidence="14 15">
    <name type="scientific">Niastella soli</name>
    <dbReference type="NCBI Taxonomy" id="2821487"/>
    <lineage>
        <taxon>Bacteria</taxon>
        <taxon>Pseudomonadati</taxon>
        <taxon>Bacteroidota</taxon>
        <taxon>Chitinophagia</taxon>
        <taxon>Chitinophagales</taxon>
        <taxon>Chitinophagaceae</taxon>
        <taxon>Niastella</taxon>
    </lineage>
</organism>
<keyword evidence="4" id="KW-0645">Protease</keyword>
<dbReference type="InterPro" id="IPR040230">
    <property type="entry name" value="TIKI1/2-like"/>
</dbReference>
<dbReference type="Pfam" id="PF01963">
    <property type="entry name" value="TraB_PrgY_gumN"/>
    <property type="match status" value="1"/>
</dbReference>
<proteinExistence type="predicted"/>
<evidence type="ECO:0000256" key="8">
    <source>
        <dbReference type="ARBA" id="ARBA00022801"/>
    </source>
</evidence>
<evidence type="ECO:0000313" key="14">
    <source>
        <dbReference type="EMBL" id="MBO9202636.1"/>
    </source>
</evidence>
<dbReference type="InterPro" id="IPR002816">
    <property type="entry name" value="TraB/PrgY/GumN_fam"/>
</dbReference>
<keyword evidence="5" id="KW-0812">Transmembrane</keyword>
<comment type="cofactor">
    <cofactor evidence="2">
        <name>Co(2+)</name>
        <dbReference type="ChEBI" id="CHEBI:48828"/>
    </cofactor>
</comment>
<dbReference type="CDD" id="cd14789">
    <property type="entry name" value="Tiki"/>
    <property type="match status" value="1"/>
</dbReference>
<evidence type="ECO:0000256" key="11">
    <source>
        <dbReference type="ARBA" id="ARBA00023136"/>
    </source>
</evidence>
<keyword evidence="8" id="KW-0378">Hydrolase</keyword>
<name>A0ABS3YXJ5_9BACT</name>
<evidence type="ECO:0000256" key="7">
    <source>
        <dbReference type="ARBA" id="ARBA00022729"/>
    </source>
</evidence>
<keyword evidence="15" id="KW-1185">Reference proteome</keyword>
<feature type="chain" id="PRO_5045402734" evidence="13">
    <location>
        <begin position="23"/>
        <end position="1140"/>
    </location>
</feature>
<keyword evidence="11" id="KW-0472">Membrane</keyword>
<reference evidence="14 15" key="1">
    <citation type="submission" date="2021-03" db="EMBL/GenBank/DDBJ databases">
        <title>Assistant Professor.</title>
        <authorList>
            <person name="Huq M.A."/>
        </authorList>
    </citation>
    <scope>NUCLEOTIDE SEQUENCE [LARGE SCALE GENOMIC DNA]</scope>
    <source>
        <strain evidence="14 15">MAH-29</strain>
    </source>
</reference>
<comment type="caution">
    <text evidence="14">The sequence shown here is derived from an EMBL/GenBank/DDBJ whole genome shotgun (WGS) entry which is preliminary data.</text>
</comment>
<comment type="cofactor">
    <cofactor evidence="1">
        <name>Mn(2+)</name>
        <dbReference type="ChEBI" id="CHEBI:29035"/>
    </cofactor>
</comment>
<evidence type="ECO:0000313" key="15">
    <source>
        <dbReference type="Proteomes" id="UP000677244"/>
    </source>
</evidence>
<dbReference type="PANTHER" id="PTHR31120:SF6">
    <property type="entry name" value="METALLOPROTEASE TIKI HOMOLOG"/>
    <property type="match status" value="1"/>
</dbReference>
<accession>A0ABS3YXJ5</accession>
<evidence type="ECO:0000256" key="12">
    <source>
        <dbReference type="ARBA" id="ARBA00023180"/>
    </source>
</evidence>
<keyword evidence="7 13" id="KW-0732">Signal</keyword>
<keyword evidence="6" id="KW-0479">Metal-binding</keyword>
<evidence type="ECO:0000256" key="9">
    <source>
        <dbReference type="ARBA" id="ARBA00022989"/>
    </source>
</evidence>
<evidence type="ECO:0000256" key="4">
    <source>
        <dbReference type="ARBA" id="ARBA00022670"/>
    </source>
</evidence>
<evidence type="ECO:0000256" key="3">
    <source>
        <dbReference type="ARBA" id="ARBA00004479"/>
    </source>
</evidence>
<comment type="subcellular location">
    <subcellularLocation>
        <location evidence="3">Membrane</location>
        <topology evidence="3">Single-pass type I membrane protein</topology>
    </subcellularLocation>
</comment>
<sequence>MPRLSSVYCLLAVFFVSTCTYSQQSIPKTLLWRITGKGLKQPSYLYGTMHLTDNRLFNLGDSVYRAIEKSEGLAIEVNPDEMAAYYINKAIDEAEGTSLKQLLNEKDYKKYSDALAKKFKKPAAEITTGDVVAEKNKWLREYMAKGEMPTFLDAYLYNIARRQGKWVGGVEDMSDQAGLLDQLVDKSDIDYILAGDSSYINTSSNNMMERMVRLYSDQDLAGIEAMTEDQSHGFKDLLLIKRNVKMARRIDSLTALRTMFIAIGSAHLPGDSGVIQLLQKRGFTVEPVFSLKKTNAKDYTFKEVKFPWTETEDKDGLYKVSMPGNAASVKVFGLIEMKFMTDLFNLSNYCTMAVVGPRRGVNKDTLILEVAQRIFRTKEKLPAKKVYNNGIEGNEYLHTVMGEKLRLQAFVYENVLYVAFMSSVKQEALTSTDAGQFFSSFIITKKLPVSAGAKPFVDSVMGISFMTPAELTYNKKLSADHNGWHISAFTGTDMVNGMYIFLYSKDLTPGHFLNSDTLVQRELLRSLETRYTNLQIDTVQLAGYKGLQLQGTNTIQAGLYMNAVSLIKNNRNIVLMVISDSLHQQAPVTQNIFTSLRAVPAPVVHWSTHMSADSSFSALTPGPFRMNDQKESNLRFSFDSTTASSYYAGSETLSKYTWFKQDSLFWKEKVKQYIGKDSLVSETDIVYNGQPAKELLTNKDYSYRRRRILLHGDLVYEIFITGDKDFVNNADATAYLNSFTIHIPQKNNHFITQSKAAMLLQDLGSQDSLVSSEARQFLDNAKFDREDVPALHQALLKQYQSSYADTLSDFVNLQLAETLGLLKDPTTIAFVKEQYPTLINEKEYLKNTLLATLAHFHTQESYTCLAQLLNQYNPPTEGLAYNSISGFRDSLSLVAPIFSTIQKLAKDSASCAIVADLALLLKDSGYIKQEQIALAANDYIQTARKYIPAFKREEFYLSVYNLLKVIGSFNSIAGNDLLKSYLTVKDNYVKKQAVLQLLKNKQPVPTGEILKLAADADVRINFYDDLKELKKTTLFPKQFATQQAFGESIVYEIASDDYEVKKITFLAKKIAKHNGKSYTFYLYRVVLEDEEPAGYLGVAGGYTTGSTSLEAEEALSGIYWEETYKETKVNNLFKAFLESR</sequence>
<dbReference type="PANTHER" id="PTHR31120">
    <property type="entry name" value="METALLOPROTEASE TIKI"/>
    <property type="match status" value="1"/>
</dbReference>
<evidence type="ECO:0000256" key="10">
    <source>
        <dbReference type="ARBA" id="ARBA00023049"/>
    </source>
</evidence>
<evidence type="ECO:0000256" key="5">
    <source>
        <dbReference type="ARBA" id="ARBA00022692"/>
    </source>
</evidence>